<organism evidence="2 3">
    <name type="scientific">Protopolystoma xenopodis</name>
    <dbReference type="NCBI Taxonomy" id="117903"/>
    <lineage>
        <taxon>Eukaryota</taxon>
        <taxon>Metazoa</taxon>
        <taxon>Spiralia</taxon>
        <taxon>Lophotrochozoa</taxon>
        <taxon>Platyhelminthes</taxon>
        <taxon>Monogenea</taxon>
        <taxon>Polyopisthocotylea</taxon>
        <taxon>Polystomatidea</taxon>
        <taxon>Polystomatidae</taxon>
        <taxon>Protopolystoma</taxon>
    </lineage>
</organism>
<keyword evidence="3" id="KW-1185">Reference proteome</keyword>
<dbReference type="OrthoDB" id="10262874at2759"/>
<dbReference type="Proteomes" id="UP000784294">
    <property type="component" value="Unassembled WGS sequence"/>
</dbReference>
<feature type="domain" description="Dynein regulatory complex subunit 7 MORN" evidence="1">
    <location>
        <begin position="2"/>
        <end position="71"/>
    </location>
</feature>
<dbReference type="Pfam" id="PF24667">
    <property type="entry name" value="MORN_DRC7"/>
    <property type="match status" value="1"/>
</dbReference>
<evidence type="ECO:0000313" key="2">
    <source>
        <dbReference type="EMBL" id="VEL19503.1"/>
    </source>
</evidence>
<reference evidence="2" key="1">
    <citation type="submission" date="2018-11" db="EMBL/GenBank/DDBJ databases">
        <authorList>
            <consortium name="Pathogen Informatics"/>
        </authorList>
    </citation>
    <scope>NUCLEOTIDE SEQUENCE</scope>
</reference>
<protein>
    <recommendedName>
        <fullName evidence="1">Dynein regulatory complex subunit 7 MORN domain-containing protein</fullName>
    </recommendedName>
</protein>
<gene>
    <name evidence="2" type="ORF">PXEA_LOCUS12943</name>
</gene>
<dbReference type="EMBL" id="CAAALY010041844">
    <property type="protein sequence ID" value="VEL19503.1"/>
    <property type="molecule type" value="Genomic_DNA"/>
</dbReference>
<accession>A0A3S5AG20</accession>
<evidence type="ECO:0000259" key="1">
    <source>
        <dbReference type="Pfam" id="PF24667"/>
    </source>
</evidence>
<sequence>MRADKLTSRTTEVAEQWVVEKFAPGRHNSHLQEHGFSRTQLGLHATRYMTFYSKARIDGLCRREQTPNSMKVSILVRFVGRYRSHENPTHSKLAFSPLFTLVLVQVFHSTPATPSVLLEALLLIPCVWVTNSGLKPLIKSHGQAFATWTTYIVKPTVSHLAPVFAASILFLSLIPPRSITCYALVQ</sequence>
<dbReference type="AlphaFoldDB" id="A0A3S5AG20"/>
<comment type="caution">
    <text evidence="2">The sequence shown here is derived from an EMBL/GenBank/DDBJ whole genome shotgun (WGS) entry which is preliminary data.</text>
</comment>
<name>A0A3S5AG20_9PLAT</name>
<proteinExistence type="predicted"/>
<dbReference type="InterPro" id="IPR056291">
    <property type="entry name" value="MORN_DRC7"/>
</dbReference>
<evidence type="ECO:0000313" key="3">
    <source>
        <dbReference type="Proteomes" id="UP000784294"/>
    </source>
</evidence>